<dbReference type="RefSeq" id="WP_307359798.1">
    <property type="nucleotide sequence ID" value="NZ_JAUSXK010000001.1"/>
</dbReference>
<gene>
    <name evidence="2" type="ORF">QFZ46_001393</name>
</gene>
<dbReference type="EMBL" id="JAUSXK010000001">
    <property type="protein sequence ID" value="MDQ0643233.1"/>
    <property type="molecule type" value="Genomic_DNA"/>
</dbReference>
<evidence type="ECO:0000259" key="1">
    <source>
        <dbReference type="PROSITE" id="PS50995"/>
    </source>
</evidence>
<organism evidence="2 3">
    <name type="scientific">Microbacterium murale</name>
    <dbReference type="NCBI Taxonomy" id="1081040"/>
    <lineage>
        <taxon>Bacteria</taxon>
        <taxon>Bacillati</taxon>
        <taxon>Actinomycetota</taxon>
        <taxon>Actinomycetes</taxon>
        <taxon>Micrococcales</taxon>
        <taxon>Microbacteriaceae</taxon>
        <taxon>Microbacterium</taxon>
    </lineage>
</organism>
<reference evidence="2 3" key="1">
    <citation type="submission" date="2023-07" db="EMBL/GenBank/DDBJ databases">
        <title>Comparative genomics of wheat-associated soil bacteria to identify genetic determinants of phenazine resistance.</title>
        <authorList>
            <person name="Mouncey N."/>
        </authorList>
    </citation>
    <scope>NUCLEOTIDE SEQUENCE [LARGE SCALE GENOMIC DNA]</scope>
    <source>
        <strain evidence="2 3">W2I7</strain>
    </source>
</reference>
<name>A0ABU0P7D9_9MICO</name>
<sequence length="153" mass="16691">MTNPAVQPQGSQALIDDMSFLLARASALSNAAGNTALAEFGLKVRSYSVLELAAVGGRTSQREIAEFLRLDPSQVVALVDQLQKAKLVEREPDQRDRRANVIVATALGLETLVKARQKVRATAHLLHSELTESERSTLADLLRRTAFPSNQSR</sequence>
<dbReference type="InterPro" id="IPR039422">
    <property type="entry name" value="MarR/SlyA-like"/>
</dbReference>
<dbReference type="InterPro" id="IPR036390">
    <property type="entry name" value="WH_DNA-bd_sf"/>
</dbReference>
<dbReference type="Proteomes" id="UP001239085">
    <property type="component" value="Unassembled WGS sequence"/>
</dbReference>
<dbReference type="SMART" id="SM00347">
    <property type="entry name" value="HTH_MARR"/>
    <property type="match status" value="1"/>
</dbReference>
<dbReference type="Gene3D" id="1.10.10.10">
    <property type="entry name" value="Winged helix-like DNA-binding domain superfamily/Winged helix DNA-binding domain"/>
    <property type="match status" value="1"/>
</dbReference>
<dbReference type="PANTHER" id="PTHR33164">
    <property type="entry name" value="TRANSCRIPTIONAL REGULATOR, MARR FAMILY"/>
    <property type="match status" value="1"/>
</dbReference>
<accession>A0ABU0P7D9</accession>
<dbReference type="InterPro" id="IPR000835">
    <property type="entry name" value="HTH_MarR-typ"/>
</dbReference>
<dbReference type="PANTHER" id="PTHR33164:SF99">
    <property type="entry name" value="MARR FAMILY REGULATORY PROTEIN"/>
    <property type="match status" value="1"/>
</dbReference>
<keyword evidence="3" id="KW-1185">Reference proteome</keyword>
<dbReference type="SUPFAM" id="SSF46785">
    <property type="entry name" value="Winged helix' DNA-binding domain"/>
    <property type="match status" value="1"/>
</dbReference>
<feature type="domain" description="HTH marR-type" evidence="1">
    <location>
        <begin position="15"/>
        <end position="147"/>
    </location>
</feature>
<dbReference type="GO" id="GO:0003677">
    <property type="term" value="F:DNA binding"/>
    <property type="evidence" value="ECO:0007669"/>
    <property type="project" value="UniProtKB-KW"/>
</dbReference>
<evidence type="ECO:0000313" key="3">
    <source>
        <dbReference type="Proteomes" id="UP001239085"/>
    </source>
</evidence>
<comment type="caution">
    <text evidence="2">The sequence shown here is derived from an EMBL/GenBank/DDBJ whole genome shotgun (WGS) entry which is preliminary data.</text>
</comment>
<dbReference type="InterPro" id="IPR036388">
    <property type="entry name" value="WH-like_DNA-bd_sf"/>
</dbReference>
<keyword evidence="2" id="KW-0238">DNA-binding</keyword>
<dbReference type="Pfam" id="PF12802">
    <property type="entry name" value="MarR_2"/>
    <property type="match status" value="1"/>
</dbReference>
<proteinExistence type="predicted"/>
<evidence type="ECO:0000313" key="2">
    <source>
        <dbReference type="EMBL" id="MDQ0643233.1"/>
    </source>
</evidence>
<dbReference type="PRINTS" id="PR00598">
    <property type="entry name" value="HTHMARR"/>
</dbReference>
<protein>
    <submittedName>
        <fullName evidence="2">DNA-binding MarR family transcriptional regulator</fullName>
    </submittedName>
</protein>
<dbReference type="PROSITE" id="PS50995">
    <property type="entry name" value="HTH_MARR_2"/>
    <property type="match status" value="1"/>
</dbReference>